<evidence type="ECO:0000313" key="2">
    <source>
        <dbReference type="Proteomes" id="UP000793456"/>
    </source>
</evidence>
<name>A0ACD3QW76_LARCR</name>
<accession>A0ACD3QW76</accession>
<reference evidence="1" key="1">
    <citation type="submission" date="2018-11" db="EMBL/GenBank/DDBJ databases">
        <title>The sequence and de novo assembly of Larimichthys crocea genome using PacBio and Hi-C technologies.</title>
        <authorList>
            <person name="Xu P."/>
            <person name="Chen B."/>
            <person name="Zhou Z."/>
            <person name="Ke Q."/>
            <person name="Wu Y."/>
            <person name="Bai H."/>
            <person name="Pu F."/>
        </authorList>
    </citation>
    <scope>NUCLEOTIDE SEQUENCE</scope>
    <source>
        <tissue evidence="1">Muscle</tissue>
    </source>
</reference>
<gene>
    <name evidence="1" type="ORF">E3U43_020377</name>
</gene>
<organism evidence="1 2">
    <name type="scientific">Larimichthys crocea</name>
    <name type="common">Large yellow croaker</name>
    <name type="synonym">Pseudosciaena crocea</name>
    <dbReference type="NCBI Taxonomy" id="215358"/>
    <lineage>
        <taxon>Eukaryota</taxon>
        <taxon>Metazoa</taxon>
        <taxon>Chordata</taxon>
        <taxon>Craniata</taxon>
        <taxon>Vertebrata</taxon>
        <taxon>Euteleostomi</taxon>
        <taxon>Actinopterygii</taxon>
        <taxon>Neopterygii</taxon>
        <taxon>Teleostei</taxon>
        <taxon>Neoteleostei</taxon>
        <taxon>Acanthomorphata</taxon>
        <taxon>Eupercaria</taxon>
        <taxon>Sciaenidae</taxon>
        <taxon>Larimichthys</taxon>
    </lineage>
</organism>
<dbReference type="EMBL" id="CM011687">
    <property type="protein sequence ID" value="TMS11384.1"/>
    <property type="molecule type" value="Genomic_DNA"/>
</dbReference>
<evidence type="ECO:0000313" key="1">
    <source>
        <dbReference type="EMBL" id="TMS11384.1"/>
    </source>
</evidence>
<dbReference type="Proteomes" id="UP000793456">
    <property type="component" value="Chromosome XIV"/>
</dbReference>
<comment type="caution">
    <text evidence="1">The sequence shown here is derived from an EMBL/GenBank/DDBJ whole genome shotgun (WGS) entry which is preliminary data.</text>
</comment>
<protein>
    <submittedName>
        <fullName evidence="1">Uncharacterized protein</fullName>
    </submittedName>
</protein>
<proteinExistence type="predicted"/>
<keyword evidence="2" id="KW-1185">Reference proteome</keyword>
<sequence>MKTGELCPSGLQRLQRFTAPPHLLELHPEERASVFPFGVNRMNLQHFNKRKVIVQLFQNMHAEQTLIHSPSDAFCLFAPAGECYLMEWSDWSSCVSICVKGAGVDFGSVQVRSRAVLAQEPENLQLCPDQEWESQPCTGGECYEYKWFSSVNSTRPFVWCQRSDGLNVTGGCPAMNPPVDNSSCSPPCLMPKSFCSEDGICMCEEGFTEVLSPTGQLDQCAPIPILEIPTAGDKKGDVKTSRAINPTLPTTILPGRTGRTWYLQPYGPGQVSDPLLLLK</sequence>